<evidence type="ECO:0000313" key="2">
    <source>
        <dbReference type="Proteomes" id="UP000516134"/>
    </source>
</evidence>
<dbReference type="SUPFAM" id="SSF46785">
    <property type="entry name" value="Winged helix' DNA-binding domain"/>
    <property type="match status" value="1"/>
</dbReference>
<dbReference type="EMBL" id="CP060781">
    <property type="protein sequence ID" value="QNP44564.1"/>
    <property type="molecule type" value="Genomic_DNA"/>
</dbReference>
<accession>A0ABX6T582</accession>
<geneLocation type="plasmid" evidence="1 2">
    <name>p_unnamed1</name>
</geneLocation>
<organism evidence="1 2">
    <name type="scientific">Sphingomonas daechungensis</name>
    <dbReference type="NCBI Taxonomy" id="1176646"/>
    <lineage>
        <taxon>Bacteria</taxon>
        <taxon>Pseudomonadati</taxon>
        <taxon>Pseudomonadota</taxon>
        <taxon>Alphaproteobacteria</taxon>
        <taxon>Sphingomonadales</taxon>
        <taxon>Sphingomonadaceae</taxon>
        <taxon>Sphingomonas</taxon>
    </lineage>
</organism>
<protein>
    <recommendedName>
        <fullName evidence="3">Winged helix DNA-binding protein</fullName>
    </recommendedName>
</protein>
<proteinExistence type="predicted"/>
<reference evidence="1 2" key="1">
    <citation type="submission" date="2020-08" db="EMBL/GenBank/DDBJ databases">
        <title>Genome sequence of Sphingomonas daechungensis KACC 18115T.</title>
        <authorList>
            <person name="Hyun D.-W."/>
            <person name="Bae J.-W."/>
        </authorList>
    </citation>
    <scope>NUCLEOTIDE SEQUENCE [LARGE SCALE GENOMIC DNA]</scope>
    <source>
        <strain evidence="1 2">KACC 18115</strain>
        <plasmid evidence="1 2">p_unnamed1</plasmid>
    </source>
</reference>
<dbReference type="InterPro" id="IPR036390">
    <property type="entry name" value="WH_DNA-bd_sf"/>
</dbReference>
<evidence type="ECO:0000313" key="1">
    <source>
        <dbReference type="EMBL" id="QNP44564.1"/>
    </source>
</evidence>
<keyword evidence="2" id="KW-1185">Reference proteome</keyword>
<keyword evidence="1" id="KW-0614">Plasmid</keyword>
<gene>
    <name evidence="1" type="ORF">H9L15_15830</name>
</gene>
<name>A0ABX6T582_9SPHN</name>
<dbReference type="Gene3D" id="1.10.10.10">
    <property type="entry name" value="Winged helix-like DNA-binding domain superfamily/Winged helix DNA-binding domain"/>
    <property type="match status" value="1"/>
</dbReference>
<dbReference type="Proteomes" id="UP000516134">
    <property type="component" value="Plasmid p_unnamed1"/>
</dbReference>
<sequence>MCGAFKEVATMLHQACDNPNVRCKRNVSLRSPLICGAAGKSERVAETIQSEREQVRGYIRARSEARERFGSALFSDPAWEMIVHLYSRRLSRERTSVRRLCELSHVAATTGKRWLEALERQGDVKRVGDLLDPQRTFVELTSSGSEKMRTVLQTLFSH</sequence>
<dbReference type="InterPro" id="IPR036388">
    <property type="entry name" value="WH-like_DNA-bd_sf"/>
</dbReference>
<evidence type="ECO:0008006" key="3">
    <source>
        <dbReference type="Google" id="ProtNLM"/>
    </source>
</evidence>